<gene>
    <name evidence="7" type="ORF">SNE40_022914</name>
</gene>
<dbReference type="Proteomes" id="UP001347796">
    <property type="component" value="Unassembled WGS sequence"/>
</dbReference>
<protein>
    <recommendedName>
        <fullName evidence="4">Carboxylic ester hydrolase</fullName>
        <ecNumber evidence="4">3.1.1.-</ecNumber>
    </recommendedName>
</protein>
<dbReference type="GO" id="GO:0016787">
    <property type="term" value="F:hydrolase activity"/>
    <property type="evidence" value="ECO:0007669"/>
    <property type="project" value="UniProtKB-KW"/>
</dbReference>
<comment type="caution">
    <text evidence="7">The sequence shown here is derived from an EMBL/GenBank/DDBJ whole genome shotgun (WGS) entry which is preliminary data.</text>
</comment>
<evidence type="ECO:0000256" key="4">
    <source>
        <dbReference type="RuleBase" id="RU361235"/>
    </source>
</evidence>
<dbReference type="Gene3D" id="3.40.50.1820">
    <property type="entry name" value="alpha/beta hydrolase"/>
    <property type="match status" value="1"/>
</dbReference>
<dbReference type="PROSITE" id="PS00122">
    <property type="entry name" value="CARBOXYLESTERASE_B_1"/>
    <property type="match status" value="1"/>
</dbReference>
<dbReference type="InterPro" id="IPR051093">
    <property type="entry name" value="Neuroligin/BSAL"/>
</dbReference>
<dbReference type="EC" id="3.1.1.-" evidence="4"/>
<proteinExistence type="inferred from homology"/>
<feature type="domain" description="Carboxylesterase type B" evidence="6">
    <location>
        <begin position="51"/>
        <end position="557"/>
    </location>
</feature>
<sequence length="584" mass="66607">MLLILVLLRLVVTQSTPKNGLETIQTNSGLIQGYDIPVPDSVAPDLDNKGKARSMGVFLGIPYAQPPIGDLRFARTVPVAPWTGRTWNATFYRPPCIQKLSFLRKYDFPNFTSNDLSEDCLYLNIFAPKFNNGSRDSENLPVMVWIHGGAYTYGSAIEYDGRVLATYGVVVVTINYRIGVMGYLSTDDDVAPGNYGMLDQIEALKWIQKNIHYFGGNPSKVIIFGQSSGGSTVSMHMFSPLTKGLFHGAIAQSGVATDTFAIYRHPYRPINTTQSLARVANCPTNDSQTMINCLRGKPPMFLAEAKVEQPPMSAPWVPNVDQYYLMDLPERLLERGEVNSVPIIAGSVTSETGADYTYLPGIQNGINQTQLRDVYSIHCQRYFDQADIMLEAIMCQYGGKPDDPIGNRQRLFEFMSYYEYIAGIYRLVDRYVHLNRNVWIYSYNYRSIQDPTPKYWGTYHAIELQYQFGMPFISKFNQPWKWNSIWPTAIKWTVADELHSRNMMELWSNFAKLLDPNTEKHQRPVWTQYQEYNKVYIDIDKRNSIHINQHPQDVLFWNIFVPKVLSGHAKPSECPAKTFKIIGK</sequence>
<organism evidence="7 8">
    <name type="scientific">Patella caerulea</name>
    <name type="common">Rayed Mediterranean limpet</name>
    <dbReference type="NCBI Taxonomy" id="87958"/>
    <lineage>
        <taxon>Eukaryota</taxon>
        <taxon>Metazoa</taxon>
        <taxon>Spiralia</taxon>
        <taxon>Lophotrochozoa</taxon>
        <taxon>Mollusca</taxon>
        <taxon>Gastropoda</taxon>
        <taxon>Patellogastropoda</taxon>
        <taxon>Patelloidea</taxon>
        <taxon>Patellidae</taxon>
        <taxon>Patella</taxon>
    </lineage>
</organism>
<dbReference type="PROSITE" id="PS00941">
    <property type="entry name" value="CARBOXYLESTERASE_B_2"/>
    <property type="match status" value="1"/>
</dbReference>
<evidence type="ECO:0000256" key="3">
    <source>
        <dbReference type="ARBA" id="ARBA00022801"/>
    </source>
</evidence>
<keyword evidence="2 5" id="KW-0732">Signal</keyword>
<dbReference type="EMBL" id="JAZGQO010000021">
    <property type="protein sequence ID" value="KAK6166152.1"/>
    <property type="molecule type" value="Genomic_DNA"/>
</dbReference>
<evidence type="ECO:0000313" key="8">
    <source>
        <dbReference type="Proteomes" id="UP001347796"/>
    </source>
</evidence>
<dbReference type="InterPro" id="IPR019826">
    <property type="entry name" value="Carboxylesterase_B_AS"/>
</dbReference>
<dbReference type="AlphaFoldDB" id="A0AAN8FXI8"/>
<evidence type="ECO:0000256" key="2">
    <source>
        <dbReference type="ARBA" id="ARBA00022729"/>
    </source>
</evidence>
<dbReference type="SUPFAM" id="SSF53474">
    <property type="entry name" value="alpha/beta-Hydrolases"/>
    <property type="match status" value="1"/>
</dbReference>
<evidence type="ECO:0000256" key="1">
    <source>
        <dbReference type="ARBA" id="ARBA00005964"/>
    </source>
</evidence>
<dbReference type="InterPro" id="IPR029058">
    <property type="entry name" value="AB_hydrolase_fold"/>
</dbReference>
<reference evidence="7 8" key="1">
    <citation type="submission" date="2024-01" db="EMBL/GenBank/DDBJ databases">
        <title>The genome of the rayed Mediterranean limpet Patella caerulea (Linnaeus, 1758).</title>
        <authorList>
            <person name="Anh-Thu Weber A."/>
            <person name="Halstead-Nussloch G."/>
        </authorList>
    </citation>
    <scope>NUCLEOTIDE SEQUENCE [LARGE SCALE GENOMIC DNA]</scope>
    <source>
        <strain evidence="7">AATW-2023a</strain>
        <tissue evidence="7">Whole specimen</tissue>
    </source>
</reference>
<feature type="chain" id="PRO_5043001692" description="Carboxylic ester hydrolase" evidence="5">
    <location>
        <begin position="16"/>
        <end position="584"/>
    </location>
</feature>
<evidence type="ECO:0000313" key="7">
    <source>
        <dbReference type="EMBL" id="KAK6166152.1"/>
    </source>
</evidence>
<keyword evidence="8" id="KW-1185">Reference proteome</keyword>
<dbReference type="PANTHER" id="PTHR43903">
    <property type="entry name" value="NEUROLIGIN"/>
    <property type="match status" value="1"/>
</dbReference>
<evidence type="ECO:0000259" key="6">
    <source>
        <dbReference type="Pfam" id="PF00135"/>
    </source>
</evidence>
<dbReference type="Pfam" id="PF00135">
    <property type="entry name" value="COesterase"/>
    <property type="match status" value="1"/>
</dbReference>
<name>A0AAN8FXI8_PATCE</name>
<accession>A0AAN8FXI8</accession>
<evidence type="ECO:0000256" key="5">
    <source>
        <dbReference type="SAM" id="SignalP"/>
    </source>
</evidence>
<feature type="signal peptide" evidence="5">
    <location>
        <begin position="1"/>
        <end position="15"/>
    </location>
</feature>
<dbReference type="InterPro" id="IPR002018">
    <property type="entry name" value="CarbesteraseB"/>
</dbReference>
<keyword evidence="3 4" id="KW-0378">Hydrolase</keyword>
<dbReference type="InterPro" id="IPR019819">
    <property type="entry name" value="Carboxylesterase_B_CS"/>
</dbReference>
<comment type="similarity">
    <text evidence="1 4">Belongs to the type-B carboxylesterase/lipase family.</text>
</comment>